<dbReference type="InterPro" id="IPR015996">
    <property type="entry name" value="UCP028451"/>
</dbReference>
<proteinExistence type="predicted"/>
<dbReference type="EMBL" id="DXEN01000040">
    <property type="protein sequence ID" value="HIX86072.1"/>
    <property type="molecule type" value="Genomic_DNA"/>
</dbReference>
<evidence type="ECO:0000313" key="1">
    <source>
        <dbReference type="EMBL" id="HIX86072.1"/>
    </source>
</evidence>
<organism evidence="1 2">
    <name type="scientific">Candidatus Parabacteroides intestinigallinarum</name>
    <dbReference type="NCBI Taxonomy" id="2838722"/>
    <lineage>
        <taxon>Bacteria</taxon>
        <taxon>Pseudomonadati</taxon>
        <taxon>Bacteroidota</taxon>
        <taxon>Bacteroidia</taxon>
        <taxon>Bacteroidales</taxon>
        <taxon>Tannerellaceae</taxon>
        <taxon>Parabacteroides</taxon>
    </lineage>
</organism>
<dbReference type="PANTHER" id="PTHR36452:SF1">
    <property type="entry name" value="DUF2461 DOMAIN-CONTAINING PROTEIN"/>
    <property type="match status" value="1"/>
</dbReference>
<reference evidence="1" key="1">
    <citation type="journal article" date="2021" name="PeerJ">
        <title>Extensive microbial diversity within the chicken gut microbiome revealed by metagenomics and culture.</title>
        <authorList>
            <person name="Gilroy R."/>
            <person name="Ravi A."/>
            <person name="Getino M."/>
            <person name="Pursley I."/>
            <person name="Horton D.L."/>
            <person name="Alikhan N.F."/>
            <person name="Baker D."/>
            <person name="Gharbi K."/>
            <person name="Hall N."/>
            <person name="Watson M."/>
            <person name="Adriaenssens E.M."/>
            <person name="Foster-Nyarko E."/>
            <person name="Jarju S."/>
            <person name="Secka A."/>
            <person name="Antonio M."/>
            <person name="Oren A."/>
            <person name="Chaudhuri R.R."/>
            <person name="La Ragione R."/>
            <person name="Hildebrand F."/>
            <person name="Pallen M.J."/>
        </authorList>
    </citation>
    <scope>NUCLEOTIDE SEQUENCE</scope>
    <source>
        <strain evidence="1">ChiHecec2B26-12326</strain>
    </source>
</reference>
<dbReference type="Proteomes" id="UP000823847">
    <property type="component" value="Unassembled WGS sequence"/>
</dbReference>
<dbReference type="AlphaFoldDB" id="A0A9D1XQU1"/>
<comment type="caution">
    <text evidence="1">The sequence shown here is derived from an EMBL/GenBank/DDBJ whole genome shotgun (WGS) entry which is preliminary data.</text>
</comment>
<gene>
    <name evidence="1" type="ORF">H9848_05645</name>
</gene>
<dbReference type="PIRSF" id="PIRSF028451">
    <property type="entry name" value="UCP028451"/>
    <property type="match status" value="1"/>
</dbReference>
<name>A0A9D1XQU1_9BACT</name>
<dbReference type="PANTHER" id="PTHR36452">
    <property type="entry name" value="CHROMOSOME 12, WHOLE GENOME SHOTGUN SEQUENCE"/>
    <property type="match status" value="1"/>
</dbReference>
<evidence type="ECO:0000313" key="2">
    <source>
        <dbReference type="Proteomes" id="UP000823847"/>
    </source>
</evidence>
<protein>
    <submittedName>
        <fullName evidence="1">DUF2461 domain-containing protein</fullName>
    </submittedName>
</protein>
<dbReference type="Pfam" id="PF09365">
    <property type="entry name" value="DUF2461"/>
    <property type="match status" value="1"/>
</dbReference>
<reference evidence="1" key="2">
    <citation type="submission" date="2021-04" db="EMBL/GenBank/DDBJ databases">
        <authorList>
            <person name="Gilroy R."/>
        </authorList>
    </citation>
    <scope>NUCLEOTIDE SEQUENCE</scope>
    <source>
        <strain evidence="1">ChiHecec2B26-12326</strain>
    </source>
</reference>
<dbReference type="NCBIfam" id="TIGR02453">
    <property type="entry name" value="TIGR02453 family protein"/>
    <property type="match status" value="1"/>
</dbReference>
<accession>A0A9D1XQU1</accession>
<dbReference type="InterPro" id="IPR012808">
    <property type="entry name" value="CHP02453"/>
</dbReference>
<sequence length="223" mass="26234">MNERILAFLRELRTHNNREWFQANKERFDRIRLGFIDETQELINRIALFDPDIAGVEAKNCLFRIYRDIRFSPDKTPYKCHFAAYISRGGRASERAGYYIHLEPDGCLLSGGVWCPPPALLKKLRRDIYDRMDEFVDILEEPAFRQVYPELEGETLRRMPAGYPTDTPHGDILKHKDFCVVSRKPDTYFLAKDWAQKTADDFRLLLPFNRFLNETVDDFLYGG</sequence>